<feature type="domain" description="Major facilitator superfamily (MFS) profile" evidence="6">
    <location>
        <begin position="12"/>
        <end position="489"/>
    </location>
</feature>
<reference evidence="8" key="1">
    <citation type="submission" date="2022-01" db="EMBL/GenBank/DDBJ databases">
        <title>Lysobacter chinensis sp. nov., a bacterium isolated from cow dung compost.</title>
        <authorList>
            <person name="Zhou L.Y."/>
        </authorList>
    </citation>
    <scope>NUCLEOTIDE SEQUENCE [LARGE SCALE GENOMIC DNA]</scope>
    <source>
        <strain evidence="8">TLK-CK17</strain>
    </source>
</reference>
<feature type="transmembrane region" description="Helical" evidence="5">
    <location>
        <begin position="12"/>
        <end position="34"/>
    </location>
</feature>
<keyword evidence="4 5" id="KW-0472">Membrane</keyword>
<proteinExistence type="predicted"/>
<dbReference type="Pfam" id="PF07690">
    <property type="entry name" value="MFS_1"/>
    <property type="match status" value="1"/>
</dbReference>
<dbReference type="RefSeq" id="WP_237052717.1">
    <property type="nucleotide sequence ID" value="NZ_JAKJPO010000001.1"/>
</dbReference>
<dbReference type="PROSITE" id="PS00216">
    <property type="entry name" value="SUGAR_TRANSPORT_1"/>
    <property type="match status" value="1"/>
</dbReference>
<dbReference type="PROSITE" id="PS50850">
    <property type="entry name" value="MFS"/>
    <property type="match status" value="1"/>
</dbReference>
<comment type="caution">
    <text evidence="7">The sequence shown here is derived from an EMBL/GenBank/DDBJ whole genome shotgun (WGS) entry which is preliminary data.</text>
</comment>
<keyword evidence="8" id="KW-1185">Reference proteome</keyword>
<name>A0ABS9HQA1_9GAMM</name>
<feature type="transmembrane region" description="Helical" evidence="5">
    <location>
        <begin position="137"/>
        <end position="161"/>
    </location>
</feature>
<dbReference type="InterPro" id="IPR005829">
    <property type="entry name" value="Sugar_transporter_CS"/>
</dbReference>
<feature type="transmembrane region" description="Helical" evidence="5">
    <location>
        <begin position="331"/>
        <end position="351"/>
    </location>
</feature>
<evidence type="ECO:0000256" key="2">
    <source>
        <dbReference type="ARBA" id="ARBA00022692"/>
    </source>
</evidence>
<dbReference type="InterPro" id="IPR036259">
    <property type="entry name" value="MFS_trans_sf"/>
</dbReference>
<keyword evidence="2 5" id="KW-0812">Transmembrane</keyword>
<feature type="transmembrane region" description="Helical" evidence="5">
    <location>
        <begin position="268"/>
        <end position="291"/>
    </location>
</feature>
<dbReference type="Proteomes" id="UP001430796">
    <property type="component" value="Unassembled WGS sequence"/>
</dbReference>
<dbReference type="Gene3D" id="1.20.1250.20">
    <property type="entry name" value="MFS general substrate transporter like domains"/>
    <property type="match status" value="1"/>
</dbReference>
<sequence length="501" mass="52167">MSASLSTRKRTALFAVCLASLMFGLEISSVPVILPTLERVLGGDFRQMQWVMNAYTIASTTVLMAAGALADRFGRRRVFLVSGLLFGASSVMCGLAGEVGVLIFARALQGMSGGALLISMLAILSHQFREGRERGKAFAAWGVVFGFGLGFGPLIGGAIVALSDWTWVFLVHGPIAVLTLLLVLASVDESRDPQARRLDLGGMLSLSLAVLGLTFYLTQAGAMGFAGGASLGVLAATASSVAVFVAVERRASHPMFDFSVLRNRGFSGALLGSMGMNFSFWPLMVYLPIYFHGVLGLGELRSGIALLAYTLPALVFPPVGERLSLHYRPGLVIPAGLFTIGIGLLLMHWGTAQAKPGLWTVLPGALIAGVGLGITNTPVTNTATGAVSPDRAGMASGLDMSARLISLAINIALMGLLLVRGVQAALQQHHAAAARPDLHRLAERIAAGDVGGDPAAAAALAHGFGWVTLYGGVSVCLLAFASLWVFGAAGVRRKARVPCVG</sequence>
<protein>
    <submittedName>
        <fullName evidence="7">MFS transporter</fullName>
    </submittedName>
</protein>
<feature type="transmembrane region" description="Helical" evidence="5">
    <location>
        <begin position="357"/>
        <end position="379"/>
    </location>
</feature>
<evidence type="ECO:0000256" key="1">
    <source>
        <dbReference type="ARBA" id="ARBA00004141"/>
    </source>
</evidence>
<dbReference type="PANTHER" id="PTHR42718:SF49">
    <property type="entry name" value="EXPORT PROTEIN"/>
    <property type="match status" value="1"/>
</dbReference>
<accession>A0ABS9HQA1</accession>
<evidence type="ECO:0000313" key="7">
    <source>
        <dbReference type="EMBL" id="MCF7220325.1"/>
    </source>
</evidence>
<reference evidence="7 8" key="2">
    <citation type="submission" date="2022-01" db="EMBL/GenBank/DDBJ databases">
        <title>Lysobacter chinensis sp. nov., a bacterium isolated from cow dung compost.</title>
        <authorList>
            <person name="Liu Y."/>
        </authorList>
    </citation>
    <scope>NUCLEOTIDE SEQUENCE [LARGE SCALE GENOMIC DNA]</scope>
    <source>
        <strain evidence="7 8">TLK-CK17</strain>
    </source>
</reference>
<evidence type="ECO:0000313" key="8">
    <source>
        <dbReference type="Proteomes" id="UP001430796"/>
    </source>
</evidence>
<feature type="transmembrane region" description="Helical" evidence="5">
    <location>
        <begin position="167"/>
        <end position="186"/>
    </location>
</feature>
<evidence type="ECO:0000259" key="6">
    <source>
        <dbReference type="PROSITE" id="PS50850"/>
    </source>
</evidence>
<evidence type="ECO:0000256" key="5">
    <source>
        <dbReference type="SAM" id="Phobius"/>
    </source>
</evidence>
<organism evidence="7 8">
    <name type="scientific">Marilutibacter chinensis</name>
    <dbReference type="NCBI Taxonomy" id="2912247"/>
    <lineage>
        <taxon>Bacteria</taxon>
        <taxon>Pseudomonadati</taxon>
        <taxon>Pseudomonadota</taxon>
        <taxon>Gammaproteobacteria</taxon>
        <taxon>Lysobacterales</taxon>
        <taxon>Lysobacteraceae</taxon>
        <taxon>Marilutibacter</taxon>
    </lineage>
</organism>
<dbReference type="PANTHER" id="PTHR42718">
    <property type="entry name" value="MAJOR FACILITATOR SUPERFAMILY MULTIDRUG TRANSPORTER MFSC"/>
    <property type="match status" value="1"/>
</dbReference>
<gene>
    <name evidence="7" type="ORF">L3V18_00770</name>
</gene>
<comment type="subcellular location">
    <subcellularLocation>
        <location evidence="1">Membrane</location>
        <topology evidence="1">Multi-pass membrane protein</topology>
    </subcellularLocation>
</comment>
<feature type="transmembrane region" description="Helical" evidence="5">
    <location>
        <begin position="223"/>
        <end position="247"/>
    </location>
</feature>
<feature type="transmembrane region" description="Helical" evidence="5">
    <location>
        <begin position="54"/>
        <end position="71"/>
    </location>
</feature>
<feature type="transmembrane region" description="Helical" evidence="5">
    <location>
        <begin position="103"/>
        <end position="125"/>
    </location>
</feature>
<dbReference type="InterPro" id="IPR020846">
    <property type="entry name" value="MFS_dom"/>
</dbReference>
<feature type="transmembrane region" description="Helical" evidence="5">
    <location>
        <begin position="400"/>
        <end position="419"/>
    </location>
</feature>
<reference evidence="7 8" key="3">
    <citation type="submission" date="2022-01" db="EMBL/GenBank/DDBJ databases">
        <authorList>
            <person name="Zhou L.Y."/>
        </authorList>
    </citation>
    <scope>NUCLEOTIDE SEQUENCE [LARGE SCALE GENOMIC DNA]</scope>
    <source>
        <strain evidence="7 8">TLK-CK17</strain>
    </source>
</reference>
<feature type="transmembrane region" description="Helical" evidence="5">
    <location>
        <begin position="303"/>
        <end position="319"/>
    </location>
</feature>
<dbReference type="Gene3D" id="1.20.1720.10">
    <property type="entry name" value="Multidrug resistance protein D"/>
    <property type="match status" value="1"/>
</dbReference>
<dbReference type="EMBL" id="JAKJPO010000001">
    <property type="protein sequence ID" value="MCF7220325.1"/>
    <property type="molecule type" value="Genomic_DNA"/>
</dbReference>
<feature type="transmembrane region" description="Helical" evidence="5">
    <location>
        <begin position="198"/>
        <end position="217"/>
    </location>
</feature>
<evidence type="ECO:0000256" key="4">
    <source>
        <dbReference type="ARBA" id="ARBA00023136"/>
    </source>
</evidence>
<keyword evidence="3 5" id="KW-1133">Transmembrane helix</keyword>
<dbReference type="SUPFAM" id="SSF103473">
    <property type="entry name" value="MFS general substrate transporter"/>
    <property type="match status" value="1"/>
</dbReference>
<feature type="transmembrane region" description="Helical" evidence="5">
    <location>
        <begin position="464"/>
        <end position="486"/>
    </location>
</feature>
<dbReference type="CDD" id="cd17321">
    <property type="entry name" value="MFS_MMR_MDR_like"/>
    <property type="match status" value="1"/>
</dbReference>
<dbReference type="InterPro" id="IPR011701">
    <property type="entry name" value="MFS"/>
</dbReference>
<feature type="transmembrane region" description="Helical" evidence="5">
    <location>
        <begin position="78"/>
        <end position="97"/>
    </location>
</feature>
<evidence type="ECO:0000256" key="3">
    <source>
        <dbReference type="ARBA" id="ARBA00022989"/>
    </source>
</evidence>